<proteinExistence type="predicted"/>
<dbReference type="AlphaFoldDB" id="A0A087TR58"/>
<evidence type="ECO:0000313" key="1">
    <source>
        <dbReference type="EMBL" id="KFM67597.1"/>
    </source>
</evidence>
<evidence type="ECO:0000313" key="2">
    <source>
        <dbReference type="Proteomes" id="UP000054359"/>
    </source>
</evidence>
<keyword evidence="2" id="KW-1185">Reference proteome</keyword>
<dbReference type="Proteomes" id="UP000054359">
    <property type="component" value="Unassembled WGS sequence"/>
</dbReference>
<gene>
    <name evidence="1" type="ORF">X975_16830</name>
</gene>
<feature type="non-terminal residue" evidence="1">
    <location>
        <position position="32"/>
    </location>
</feature>
<organism evidence="1 2">
    <name type="scientific">Stegodyphus mimosarum</name>
    <name type="common">African social velvet spider</name>
    <dbReference type="NCBI Taxonomy" id="407821"/>
    <lineage>
        <taxon>Eukaryota</taxon>
        <taxon>Metazoa</taxon>
        <taxon>Ecdysozoa</taxon>
        <taxon>Arthropoda</taxon>
        <taxon>Chelicerata</taxon>
        <taxon>Arachnida</taxon>
        <taxon>Araneae</taxon>
        <taxon>Araneomorphae</taxon>
        <taxon>Entelegynae</taxon>
        <taxon>Eresoidea</taxon>
        <taxon>Eresidae</taxon>
        <taxon>Stegodyphus</taxon>
    </lineage>
</organism>
<name>A0A087TR58_STEMI</name>
<reference evidence="1 2" key="1">
    <citation type="submission" date="2013-11" db="EMBL/GenBank/DDBJ databases">
        <title>Genome sequencing of Stegodyphus mimosarum.</title>
        <authorList>
            <person name="Bechsgaard J."/>
        </authorList>
    </citation>
    <scope>NUCLEOTIDE SEQUENCE [LARGE SCALE GENOMIC DNA]</scope>
</reference>
<feature type="non-terminal residue" evidence="1">
    <location>
        <position position="1"/>
    </location>
</feature>
<dbReference type="EMBL" id="KK116373">
    <property type="protein sequence ID" value="KFM67597.1"/>
    <property type="molecule type" value="Genomic_DNA"/>
</dbReference>
<protein>
    <submittedName>
        <fullName evidence="1">Uncharacterized protein</fullName>
    </submittedName>
</protein>
<sequence>FHSCALIQDVYEDVSCCIIKWLFLKKHVHHPG</sequence>
<accession>A0A087TR58</accession>